<feature type="transmembrane region" description="Helical" evidence="1">
    <location>
        <begin position="50"/>
        <end position="68"/>
    </location>
</feature>
<keyword evidence="1" id="KW-1133">Transmembrane helix</keyword>
<sequence>MLEAFVLGFWIIWSSNRDIYALSESLWFTLLAAVLHQLTDFSMPVIDQQWMMSNGALWLYVAVAFYLVNRLSNSFMATMLMAAAASIGYYQLAAHLPDWISGLSA</sequence>
<evidence type="ECO:0000313" key="2">
    <source>
        <dbReference type="EMBL" id="MFK7641564.1"/>
    </source>
</evidence>
<accession>A0ABW8Q1Z4</accession>
<proteinExistence type="predicted"/>
<comment type="caution">
    <text evidence="2">The sequence shown here is derived from an EMBL/GenBank/DDBJ whole genome shotgun (WGS) entry which is preliminary data.</text>
</comment>
<keyword evidence="1" id="KW-0812">Transmembrane</keyword>
<dbReference type="Proteomes" id="UP001621964">
    <property type="component" value="Unassembled WGS sequence"/>
</dbReference>
<protein>
    <submittedName>
        <fullName evidence="2">Multidrug transporter MatE</fullName>
    </submittedName>
</protein>
<name>A0ABW8Q1Z4_9NEIS</name>
<keyword evidence="3" id="KW-1185">Reference proteome</keyword>
<dbReference type="EMBL" id="JBJGEB010000003">
    <property type="protein sequence ID" value="MFK7641564.1"/>
    <property type="molecule type" value="Genomic_DNA"/>
</dbReference>
<organism evidence="2 3">
    <name type="scientific">Neisseria oralis</name>
    <dbReference type="NCBI Taxonomy" id="1107316"/>
    <lineage>
        <taxon>Bacteria</taxon>
        <taxon>Pseudomonadati</taxon>
        <taxon>Pseudomonadota</taxon>
        <taxon>Betaproteobacteria</taxon>
        <taxon>Neisseriales</taxon>
        <taxon>Neisseriaceae</taxon>
        <taxon>Neisseria</taxon>
    </lineage>
</organism>
<evidence type="ECO:0000313" key="3">
    <source>
        <dbReference type="Proteomes" id="UP001621964"/>
    </source>
</evidence>
<gene>
    <name evidence="2" type="ORF">ACI43T_03505</name>
</gene>
<keyword evidence="1" id="KW-0472">Membrane</keyword>
<feature type="transmembrane region" description="Helical" evidence="1">
    <location>
        <begin position="75"/>
        <end position="92"/>
    </location>
</feature>
<reference evidence="2 3" key="1">
    <citation type="submission" date="2024-11" db="EMBL/GenBank/DDBJ databases">
        <authorList>
            <person name="Mikucki A.G."/>
            <person name="Kahler C.M."/>
        </authorList>
    </citation>
    <scope>NUCLEOTIDE SEQUENCE [LARGE SCALE GENOMIC DNA]</scope>
    <source>
        <strain evidence="2 3">EXNM717</strain>
    </source>
</reference>
<dbReference type="RefSeq" id="WP_293276274.1">
    <property type="nucleotide sequence ID" value="NZ_JBJGEB010000003.1"/>
</dbReference>
<evidence type="ECO:0000256" key="1">
    <source>
        <dbReference type="SAM" id="Phobius"/>
    </source>
</evidence>